<dbReference type="EMBL" id="BMAO01023556">
    <property type="protein sequence ID" value="GFQ89407.1"/>
    <property type="molecule type" value="Genomic_DNA"/>
</dbReference>
<comment type="caution">
    <text evidence="1">The sequence shown here is derived from an EMBL/GenBank/DDBJ whole genome shotgun (WGS) entry which is preliminary data.</text>
</comment>
<reference evidence="1" key="1">
    <citation type="submission" date="2020-07" db="EMBL/GenBank/DDBJ databases">
        <title>Multicomponent nature underlies the extraordinary mechanical properties of spider dragline silk.</title>
        <authorList>
            <person name="Kono N."/>
            <person name="Nakamura H."/>
            <person name="Mori M."/>
            <person name="Yoshida Y."/>
            <person name="Ohtoshi R."/>
            <person name="Malay A.D."/>
            <person name="Moran D.A.P."/>
            <person name="Tomita M."/>
            <person name="Numata K."/>
            <person name="Arakawa K."/>
        </authorList>
    </citation>
    <scope>NUCLEOTIDE SEQUENCE</scope>
</reference>
<accession>A0A8X6FUD8</accession>
<evidence type="ECO:0000313" key="1">
    <source>
        <dbReference type="EMBL" id="GFQ89407.1"/>
    </source>
</evidence>
<dbReference type="AlphaFoldDB" id="A0A8X6FUD8"/>
<sequence>MYVSKCYSESGSDLCNERYQNFETNNAIEAVCVIGPIARLFKLDLSRFLECENVTIEMQVLLSYNSPEGDLKSDIVNRLLCCSSAGPELEILDMIHANYSVVPEFELEKN</sequence>
<evidence type="ECO:0000313" key="2">
    <source>
        <dbReference type="Proteomes" id="UP000887116"/>
    </source>
</evidence>
<organism evidence="1 2">
    <name type="scientific">Trichonephila clavata</name>
    <name type="common">Joro spider</name>
    <name type="synonym">Nephila clavata</name>
    <dbReference type="NCBI Taxonomy" id="2740835"/>
    <lineage>
        <taxon>Eukaryota</taxon>
        <taxon>Metazoa</taxon>
        <taxon>Ecdysozoa</taxon>
        <taxon>Arthropoda</taxon>
        <taxon>Chelicerata</taxon>
        <taxon>Arachnida</taxon>
        <taxon>Araneae</taxon>
        <taxon>Araneomorphae</taxon>
        <taxon>Entelegynae</taxon>
        <taxon>Araneoidea</taxon>
        <taxon>Nephilidae</taxon>
        <taxon>Trichonephila</taxon>
    </lineage>
</organism>
<name>A0A8X6FUD8_TRICU</name>
<protein>
    <submittedName>
        <fullName evidence="1">Uncharacterized protein</fullName>
    </submittedName>
</protein>
<keyword evidence="2" id="KW-1185">Reference proteome</keyword>
<gene>
    <name evidence="1" type="ORF">TNCT_97431</name>
</gene>
<dbReference type="Proteomes" id="UP000887116">
    <property type="component" value="Unassembled WGS sequence"/>
</dbReference>
<proteinExistence type="predicted"/>